<organism evidence="1 2">
    <name type="scientific">Apatococcus fuscideae</name>
    <dbReference type="NCBI Taxonomy" id="2026836"/>
    <lineage>
        <taxon>Eukaryota</taxon>
        <taxon>Viridiplantae</taxon>
        <taxon>Chlorophyta</taxon>
        <taxon>core chlorophytes</taxon>
        <taxon>Trebouxiophyceae</taxon>
        <taxon>Chlorellales</taxon>
        <taxon>Chlorellaceae</taxon>
        <taxon>Apatococcus</taxon>
    </lineage>
</organism>
<proteinExistence type="predicted"/>
<keyword evidence="2" id="KW-1185">Reference proteome</keyword>
<dbReference type="EMBL" id="JALJOV010002238">
    <property type="protein sequence ID" value="KAK9832567.1"/>
    <property type="molecule type" value="Genomic_DNA"/>
</dbReference>
<evidence type="ECO:0000313" key="1">
    <source>
        <dbReference type="EMBL" id="KAK9832567.1"/>
    </source>
</evidence>
<accession>A0AAW1RFF4</accession>
<reference evidence="1 2" key="1">
    <citation type="journal article" date="2024" name="Nat. Commun.">
        <title>Phylogenomics reveals the evolutionary origins of lichenization in chlorophyte algae.</title>
        <authorList>
            <person name="Puginier C."/>
            <person name="Libourel C."/>
            <person name="Otte J."/>
            <person name="Skaloud P."/>
            <person name="Haon M."/>
            <person name="Grisel S."/>
            <person name="Petersen M."/>
            <person name="Berrin J.G."/>
            <person name="Delaux P.M."/>
            <person name="Dal Grande F."/>
            <person name="Keller J."/>
        </authorList>
    </citation>
    <scope>NUCLEOTIDE SEQUENCE [LARGE SCALE GENOMIC DNA]</scope>
    <source>
        <strain evidence="1 2">SAG 2523</strain>
    </source>
</reference>
<protein>
    <submittedName>
        <fullName evidence="1">Uncharacterized protein</fullName>
    </submittedName>
</protein>
<feature type="non-terminal residue" evidence="1">
    <location>
        <position position="48"/>
    </location>
</feature>
<dbReference type="AlphaFoldDB" id="A0AAW1RFF4"/>
<comment type="caution">
    <text evidence="1">The sequence shown here is derived from an EMBL/GenBank/DDBJ whole genome shotgun (WGS) entry which is preliminary data.</text>
</comment>
<dbReference type="Proteomes" id="UP001485043">
    <property type="component" value="Unassembled WGS sequence"/>
</dbReference>
<name>A0AAW1RFF4_9CHLO</name>
<sequence>MGRKIILIEKEFVRGVSATSCPYDCRQHVVCGTCVHCSHTFRAILSML</sequence>
<evidence type="ECO:0000313" key="2">
    <source>
        <dbReference type="Proteomes" id="UP001485043"/>
    </source>
</evidence>
<gene>
    <name evidence="1" type="ORF">WJX84_004640</name>
</gene>